<comment type="caution">
    <text evidence="2">The sequence shown here is derived from an EMBL/GenBank/DDBJ whole genome shotgun (WGS) entry which is preliminary data.</text>
</comment>
<dbReference type="Proteomes" id="UP000324222">
    <property type="component" value="Unassembled WGS sequence"/>
</dbReference>
<evidence type="ECO:0000313" key="3">
    <source>
        <dbReference type="Proteomes" id="UP000324222"/>
    </source>
</evidence>
<organism evidence="2 3">
    <name type="scientific">Portunus trituberculatus</name>
    <name type="common">Swimming crab</name>
    <name type="synonym">Neptunus trituberculatus</name>
    <dbReference type="NCBI Taxonomy" id="210409"/>
    <lineage>
        <taxon>Eukaryota</taxon>
        <taxon>Metazoa</taxon>
        <taxon>Ecdysozoa</taxon>
        <taxon>Arthropoda</taxon>
        <taxon>Crustacea</taxon>
        <taxon>Multicrustacea</taxon>
        <taxon>Malacostraca</taxon>
        <taxon>Eumalacostraca</taxon>
        <taxon>Eucarida</taxon>
        <taxon>Decapoda</taxon>
        <taxon>Pleocyemata</taxon>
        <taxon>Brachyura</taxon>
        <taxon>Eubrachyura</taxon>
        <taxon>Portunoidea</taxon>
        <taxon>Portunidae</taxon>
        <taxon>Portuninae</taxon>
        <taxon>Portunus</taxon>
    </lineage>
</organism>
<dbReference type="AlphaFoldDB" id="A0A5B7KBE8"/>
<dbReference type="EMBL" id="VSRR010132024">
    <property type="protein sequence ID" value="MPD02568.1"/>
    <property type="molecule type" value="Genomic_DNA"/>
</dbReference>
<name>A0A5B7KBE8_PORTR</name>
<keyword evidence="3" id="KW-1185">Reference proteome</keyword>
<evidence type="ECO:0000313" key="2">
    <source>
        <dbReference type="EMBL" id="MPD02568.1"/>
    </source>
</evidence>
<gene>
    <name evidence="2" type="ORF">E2C01_098159</name>
</gene>
<feature type="compositionally biased region" description="Basic and acidic residues" evidence="1">
    <location>
        <begin position="20"/>
        <end position="50"/>
    </location>
</feature>
<accession>A0A5B7KBE8</accession>
<proteinExistence type="predicted"/>
<sequence length="62" mass="7522">MNSTPVLILKLIVNSKMKWRKEEVKMADEQGKEKKEERKEEDKKTQKEKKEEEEEEEEEEGK</sequence>
<protein>
    <submittedName>
        <fullName evidence="2">Uncharacterized protein</fullName>
    </submittedName>
</protein>
<feature type="region of interest" description="Disordered" evidence="1">
    <location>
        <begin position="18"/>
        <end position="62"/>
    </location>
</feature>
<evidence type="ECO:0000256" key="1">
    <source>
        <dbReference type="SAM" id="MobiDB-lite"/>
    </source>
</evidence>
<reference evidence="2 3" key="1">
    <citation type="submission" date="2019-05" db="EMBL/GenBank/DDBJ databases">
        <title>Another draft genome of Portunus trituberculatus and its Hox gene families provides insights of decapod evolution.</title>
        <authorList>
            <person name="Jeong J.-H."/>
            <person name="Song I."/>
            <person name="Kim S."/>
            <person name="Choi T."/>
            <person name="Kim D."/>
            <person name="Ryu S."/>
            <person name="Kim W."/>
        </authorList>
    </citation>
    <scope>NUCLEOTIDE SEQUENCE [LARGE SCALE GENOMIC DNA]</scope>
    <source>
        <tissue evidence="2">Muscle</tissue>
    </source>
</reference>
<feature type="compositionally biased region" description="Acidic residues" evidence="1">
    <location>
        <begin position="51"/>
        <end position="62"/>
    </location>
</feature>